<dbReference type="GO" id="GO:0016987">
    <property type="term" value="F:sigma factor activity"/>
    <property type="evidence" value="ECO:0007669"/>
    <property type="project" value="UniProtKB-KW"/>
</dbReference>
<dbReference type="InterPro" id="IPR013325">
    <property type="entry name" value="RNA_pol_sigma_r2"/>
</dbReference>
<feature type="domain" description="RNA polymerase sigma factor 70 region 4 type 2" evidence="6">
    <location>
        <begin position="118"/>
        <end position="168"/>
    </location>
</feature>
<keyword evidence="4" id="KW-0804">Transcription</keyword>
<reference evidence="7 8" key="1">
    <citation type="submission" date="2016-10" db="EMBL/GenBank/DDBJ databases">
        <authorList>
            <person name="de Groot N.N."/>
        </authorList>
    </citation>
    <scope>NUCLEOTIDE SEQUENCE [LARGE SCALE GENOMIC DNA]</scope>
    <source>
        <strain>GEY</strain>
        <strain evidence="8">DSM 9560</strain>
    </source>
</reference>
<dbReference type="GO" id="GO:0006352">
    <property type="term" value="P:DNA-templated transcription initiation"/>
    <property type="evidence" value="ECO:0007669"/>
    <property type="project" value="InterPro"/>
</dbReference>
<dbReference type="NCBIfam" id="TIGR02937">
    <property type="entry name" value="sigma70-ECF"/>
    <property type="match status" value="1"/>
</dbReference>
<keyword evidence="8" id="KW-1185">Reference proteome</keyword>
<keyword evidence="2" id="KW-0805">Transcription regulation</keyword>
<evidence type="ECO:0000259" key="5">
    <source>
        <dbReference type="Pfam" id="PF04542"/>
    </source>
</evidence>
<dbReference type="InterPro" id="IPR007627">
    <property type="entry name" value="RNA_pol_sigma70_r2"/>
</dbReference>
<evidence type="ECO:0000256" key="4">
    <source>
        <dbReference type="ARBA" id="ARBA00023163"/>
    </source>
</evidence>
<comment type="similarity">
    <text evidence="1">Belongs to the sigma-70 factor family. ECF subfamily.</text>
</comment>
<gene>
    <name evidence="7" type="ORF">SAMN04488541_101683</name>
</gene>
<dbReference type="PANTHER" id="PTHR43133">
    <property type="entry name" value="RNA POLYMERASE ECF-TYPE SIGMA FACTO"/>
    <property type="match status" value="1"/>
</dbReference>
<organism evidence="7 8">
    <name type="scientific">Thermoflexibacter ruber</name>
    <dbReference type="NCBI Taxonomy" id="1003"/>
    <lineage>
        <taxon>Bacteria</taxon>
        <taxon>Pseudomonadati</taxon>
        <taxon>Bacteroidota</taxon>
        <taxon>Cytophagia</taxon>
        <taxon>Cytophagales</taxon>
        <taxon>Thermoflexibacteraceae</taxon>
        <taxon>Thermoflexibacter</taxon>
    </lineage>
</organism>
<dbReference type="AlphaFoldDB" id="A0A1I2G698"/>
<dbReference type="InterPro" id="IPR039425">
    <property type="entry name" value="RNA_pol_sigma-70-like"/>
</dbReference>
<accession>A0A1I2G698</accession>
<evidence type="ECO:0000259" key="6">
    <source>
        <dbReference type="Pfam" id="PF08281"/>
    </source>
</evidence>
<dbReference type="Pfam" id="PF04542">
    <property type="entry name" value="Sigma70_r2"/>
    <property type="match status" value="1"/>
</dbReference>
<dbReference type="SUPFAM" id="SSF88659">
    <property type="entry name" value="Sigma3 and sigma4 domains of RNA polymerase sigma factors"/>
    <property type="match status" value="1"/>
</dbReference>
<dbReference type="CDD" id="cd06171">
    <property type="entry name" value="Sigma70_r4"/>
    <property type="match status" value="1"/>
</dbReference>
<dbReference type="RefSeq" id="WP_091544915.1">
    <property type="nucleotide sequence ID" value="NZ_FONY01000016.1"/>
</dbReference>
<dbReference type="STRING" id="1003.SAMN04488541_101683"/>
<dbReference type="SUPFAM" id="SSF88946">
    <property type="entry name" value="Sigma2 domain of RNA polymerase sigma factors"/>
    <property type="match status" value="1"/>
</dbReference>
<name>A0A1I2G698_9BACT</name>
<dbReference type="Pfam" id="PF08281">
    <property type="entry name" value="Sigma70_r4_2"/>
    <property type="match status" value="1"/>
</dbReference>
<sequence length="176" mass="20964">MTEEEIIKRLIHSNDTSAFSLLYDKYADKIYYKCISFVKDKQLAQDLTHDIFVKIFITIKKFKFQSSFSTWVYRITYNFCIDFLRKQQKQHFIRLEDDNDTIEEEESDDELFAISVDKLELILEQISPEEKAILLMKYQDDLSIKDIVDALDISESAVKMRLKRAKEKVIHISKQM</sequence>
<keyword evidence="3" id="KW-0731">Sigma factor</keyword>
<evidence type="ECO:0000313" key="8">
    <source>
        <dbReference type="Proteomes" id="UP000199513"/>
    </source>
</evidence>
<dbReference type="Proteomes" id="UP000199513">
    <property type="component" value="Unassembled WGS sequence"/>
</dbReference>
<dbReference type="OrthoDB" id="1027298at2"/>
<protein>
    <submittedName>
        <fullName evidence="7">RNA polymerase sigma-70 factor, ECF subfamily</fullName>
    </submittedName>
</protein>
<evidence type="ECO:0000256" key="2">
    <source>
        <dbReference type="ARBA" id="ARBA00023015"/>
    </source>
</evidence>
<dbReference type="PANTHER" id="PTHR43133:SF51">
    <property type="entry name" value="RNA POLYMERASE SIGMA FACTOR"/>
    <property type="match status" value="1"/>
</dbReference>
<dbReference type="InterPro" id="IPR014284">
    <property type="entry name" value="RNA_pol_sigma-70_dom"/>
</dbReference>
<evidence type="ECO:0000313" key="7">
    <source>
        <dbReference type="EMBL" id="SFF12141.1"/>
    </source>
</evidence>
<dbReference type="GO" id="GO:0003677">
    <property type="term" value="F:DNA binding"/>
    <property type="evidence" value="ECO:0007669"/>
    <property type="project" value="InterPro"/>
</dbReference>
<evidence type="ECO:0000256" key="1">
    <source>
        <dbReference type="ARBA" id="ARBA00010641"/>
    </source>
</evidence>
<dbReference type="Gene3D" id="1.10.10.10">
    <property type="entry name" value="Winged helix-like DNA-binding domain superfamily/Winged helix DNA-binding domain"/>
    <property type="match status" value="1"/>
</dbReference>
<feature type="domain" description="RNA polymerase sigma-70 region 2" evidence="5">
    <location>
        <begin position="22"/>
        <end position="89"/>
    </location>
</feature>
<dbReference type="InterPro" id="IPR036388">
    <property type="entry name" value="WH-like_DNA-bd_sf"/>
</dbReference>
<dbReference type="Gene3D" id="1.10.1740.10">
    <property type="match status" value="1"/>
</dbReference>
<evidence type="ECO:0000256" key="3">
    <source>
        <dbReference type="ARBA" id="ARBA00023082"/>
    </source>
</evidence>
<proteinExistence type="inferred from homology"/>
<dbReference type="InterPro" id="IPR013249">
    <property type="entry name" value="RNA_pol_sigma70_r4_t2"/>
</dbReference>
<dbReference type="EMBL" id="FONY01000016">
    <property type="protein sequence ID" value="SFF12141.1"/>
    <property type="molecule type" value="Genomic_DNA"/>
</dbReference>
<dbReference type="InterPro" id="IPR013324">
    <property type="entry name" value="RNA_pol_sigma_r3/r4-like"/>
</dbReference>